<keyword evidence="9" id="KW-0472">Membrane</keyword>
<dbReference type="GO" id="GO:0031992">
    <property type="term" value="F:energy transducer activity"/>
    <property type="evidence" value="ECO:0007669"/>
    <property type="project" value="TreeGrafter"/>
</dbReference>
<dbReference type="GO" id="GO:0055085">
    <property type="term" value="P:transmembrane transport"/>
    <property type="evidence" value="ECO:0007669"/>
    <property type="project" value="InterPro"/>
</dbReference>
<gene>
    <name evidence="12" type="ORF">SAMN05216290_3061</name>
</gene>
<keyword evidence="10" id="KW-0732">Signal</keyword>
<evidence type="ECO:0000256" key="3">
    <source>
        <dbReference type="ARBA" id="ARBA00022448"/>
    </source>
</evidence>
<dbReference type="InterPro" id="IPR037682">
    <property type="entry name" value="TonB_C"/>
</dbReference>
<dbReference type="PANTHER" id="PTHR33446">
    <property type="entry name" value="PROTEIN TONB-RELATED"/>
    <property type="match status" value="1"/>
</dbReference>
<keyword evidence="8" id="KW-1133">Transmembrane helix</keyword>
<dbReference type="GO" id="GO:0015031">
    <property type="term" value="P:protein transport"/>
    <property type="evidence" value="ECO:0007669"/>
    <property type="project" value="UniProtKB-KW"/>
</dbReference>
<feature type="domain" description="TonB C-terminal" evidence="11">
    <location>
        <begin position="158"/>
        <end position="248"/>
    </location>
</feature>
<sequence length="248" mass="28252">MKNTLPTLLLLFLCLTVDAQKIDTVFLDKNSTELISIEGANKYKVKHYDKRGKRLLKEELYSKANVLLQEINYKKDKKDGHYYYKSLQNGTETIGTFSKGVKVGTWYTNNLSGFNLYYDEFDNSGNEIGRFSKKEVPGYVGTLKGIEVKIQSSPRYPGGPPAWGNFLMNNLKYPKEAQQRGEEAIVIIRFLVNKDGSLEDFKVINQETPATLQKAALDVVRKSNRWVPATINGHPIDSTMDIRIVFRL</sequence>
<feature type="chain" id="PRO_5011594545" evidence="10">
    <location>
        <begin position="20"/>
        <end position="248"/>
    </location>
</feature>
<keyword evidence="7" id="KW-0653">Protein transport</keyword>
<protein>
    <submittedName>
        <fullName evidence="12">TonB family C-terminal domain-containing protein</fullName>
    </submittedName>
</protein>
<dbReference type="InterPro" id="IPR051045">
    <property type="entry name" value="TonB-dependent_transducer"/>
</dbReference>
<proteinExistence type="inferred from homology"/>
<dbReference type="GO" id="GO:0098797">
    <property type="term" value="C:plasma membrane protein complex"/>
    <property type="evidence" value="ECO:0007669"/>
    <property type="project" value="TreeGrafter"/>
</dbReference>
<accession>A0A1I0R4Q1</accession>
<dbReference type="PANTHER" id="PTHR33446:SF2">
    <property type="entry name" value="PROTEIN TONB"/>
    <property type="match status" value="1"/>
</dbReference>
<name>A0A1I0R4Q1_9BACT</name>
<evidence type="ECO:0000259" key="11">
    <source>
        <dbReference type="PROSITE" id="PS52015"/>
    </source>
</evidence>
<feature type="signal peptide" evidence="10">
    <location>
        <begin position="1"/>
        <end position="19"/>
    </location>
</feature>
<keyword evidence="3" id="KW-0813">Transport</keyword>
<dbReference type="STRING" id="1267423.SAMN05216290_3061"/>
<dbReference type="EMBL" id="FOIR01000003">
    <property type="protein sequence ID" value="SEW35515.1"/>
    <property type="molecule type" value="Genomic_DNA"/>
</dbReference>
<dbReference type="Proteomes" id="UP000199437">
    <property type="component" value="Unassembled WGS sequence"/>
</dbReference>
<dbReference type="Pfam" id="PF03544">
    <property type="entry name" value="TonB_C"/>
    <property type="match status" value="1"/>
</dbReference>
<evidence type="ECO:0000256" key="9">
    <source>
        <dbReference type="ARBA" id="ARBA00023136"/>
    </source>
</evidence>
<evidence type="ECO:0000256" key="2">
    <source>
        <dbReference type="ARBA" id="ARBA00006555"/>
    </source>
</evidence>
<comment type="similarity">
    <text evidence="2">Belongs to the TonB family.</text>
</comment>
<evidence type="ECO:0000256" key="7">
    <source>
        <dbReference type="ARBA" id="ARBA00022927"/>
    </source>
</evidence>
<evidence type="ECO:0000256" key="4">
    <source>
        <dbReference type="ARBA" id="ARBA00022475"/>
    </source>
</evidence>
<keyword evidence="5" id="KW-0997">Cell inner membrane</keyword>
<dbReference type="OrthoDB" id="9812355at2"/>
<evidence type="ECO:0000256" key="10">
    <source>
        <dbReference type="SAM" id="SignalP"/>
    </source>
</evidence>
<keyword evidence="6" id="KW-0812">Transmembrane</keyword>
<dbReference type="NCBIfam" id="TIGR01352">
    <property type="entry name" value="tonB_Cterm"/>
    <property type="match status" value="1"/>
</dbReference>
<keyword evidence="4" id="KW-1003">Cell membrane</keyword>
<evidence type="ECO:0000256" key="8">
    <source>
        <dbReference type="ARBA" id="ARBA00022989"/>
    </source>
</evidence>
<evidence type="ECO:0000313" key="12">
    <source>
        <dbReference type="EMBL" id="SEW35515.1"/>
    </source>
</evidence>
<dbReference type="AlphaFoldDB" id="A0A1I0R4Q1"/>
<evidence type="ECO:0000313" key="13">
    <source>
        <dbReference type="Proteomes" id="UP000199437"/>
    </source>
</evidence>
<dbReference type="Gene3D" id="3.30.1150.10">
    <property type="match status" value="1"/>
</dbReference>
<dbReference type="PROSITE" id="PS52015">
    <property type="entry name" value="TONB_CTD"/>
    <property type="match status" value="1"/>
</dbReference>
<evidence type="ECO:0000256" key="6">
    <source>
        <dbReference type="ARBA" id="ARBA00022692"/>
    </source>
</evidence>
<organism evidence="12 13">
    <name type="scientific">Roseivirga pacifica</name>
    <dbReference type="NCBI Taxonomy" id="1267423"/>
    <lineage>
        <taxon>Bacteria</taxon>
        <taxon>Pseudomonadati</taxon>
        <taxon>Bacteroidota</taxon>
        <taxon>Cytophagia</taxon>
        <taxon>Cytophagales</taxon>
        <taxon>Roseivirgaceae</taxon>
        <taxon>Roseivirga</taxon>
    </lineage>
</organism>
<evidence type="ECO:0000256" key="1">
    <source>
        <dbReference type="ARBA" id="ARBA00004383"/>
    </source>
</evidence>
<dbReference type="SUPFAM" id="SSF74653">
    <property type="entry name" value="TolA/TonB C-terminal domain"/>
    <property type="match status" value="1"/>
</dbReference>
<dbReference type="GeneID" id="99987741"/>
<comment type="subcellular location">
    <subcellularLocation>
        <location evidence="1">Cell inner membrane</location>
        <topology evidence="1">Single-pass membrane protein</topology>
        <orientation evidence="1">Periplasmic side</orientation>
    </subcellularLocation>
</comment>
<dbReference type="RefSeq" id="WP_090259496.1">
    <property type="nucleotide sequence ID" value="NZ_FOIR01000003.1"/>
</dbReference>
<keyword evidence="13" id="KW-1185">Reference proteome</keyword>
<reference evidence="13" key="1">
    <citation type="submission" date="2016-10" db="EMBL/GenBank/DDBJ databases">
        <authorList>
            <person name="Varghese N."/>
            <person name="Submissions S."/>
        </authorList>
    </citation>
    <scope>NUCLEOTIDE SEQUENCE [LARGE SCALE GENOMIC DNA]</scope>
    <source>
        <strain evidence="13">CGMCC 1.12402</strain>
    </source>
</reference>
<evidence type="ECO:0000256" key="5">
    <source>
        <dbReference type="ARBA" id="ARBA00022519"/>
    </source>
</evidence>
<dbReference type="InterPro" id="IPR006260">
    <property type="entry name" value="TonB/TolA_C"/>
</dbReference>